<evidence type="ECO:0008006" key="3">
    <source>
        <dbReference type="Google" id="ProtNLM"/>
    </source>
</evidence>
<proteinExistence type="predicted"/>
<evidence type="ECO:0000313" key="2">
    <source>
        <dbReference type="Proteomes" id="UP000815677"/>
    </source>
</evidence>
<sequence length="210" mass="23624">MNPILPLELEREIFETTAIFYPRDIPALLRVAKRVNLWSVFTTGSLMRCRRNNAHRLKPLLFRVERFSDEAHSEALRRAMKAEPALLRISLKYLNLDDAQYSDCHDVDALLALSTNIIDIAVSHEHPTTHTYPVVPVQLQPQRFMGVIKSLLGVEPPAMSTAVFLSLTHVELNESILNEPQAGHDDKRPAILSALLAAAPNLTMTLFIIV</sequence>
<gene>
    <name evidence="1" type="ORF">MCHLO_08274</name>
</gene>
<dbReference type="Proteomes" id="UP000815677">
    <property type="component" value="Unassembled WGS sequence"/>
</dbReference>
<name>A0ABQ0LJ06_MYCCL</name>
<accession>A0ABQ0LJ06</accession>
<keyword evidence="2" id="KW-1185">Reference proteome</keyword>
<protein>
    <recommendedName>
        <fullName evidence="3">F-box domain-containing protein</fullName>
    </recommendedName>
</protein>
<organism evidence="1 2">
    <name type="scientific">Mycena chlorophos</name>
    <name type="common">Agaric fungus</name>
    <name type="synonym">Agaricus chlorophos</name>
    <dbReference type="NCBI Taxonomy" id="658473"/>
    <lineage>
        <taxon>Eukaryota</taxon>
        <taxon>Fungi</taxon>
        <taxon>Dikarya</taxon>
        <taxon>Basidiomycota</taxon>
        <taxon>Agaricomycotina</taxon>
        <taxon>Agaricomycetes</taxon>
        <taxon>Agaricomycetidae</taxon>
        <taxon>Agaricales</taxon>
        <taxon>Marasmiineae</taxon>
        <taxon>Mycenaceae</taxon>
        <taxon>Mycena</taxon>
    </lineage>
</organism>
<reference evidence="1" key="1">
    <citation type="submission" date="2014-09" db="EMBL/GenBank/DDBJ databases">
        <title>Genome sequence of the luminous mushroom Mycena chlorophos for searching fungal bioluminescence genes.</title>
        <authorList>
            <person name="Tanaka Y."/>
            <person name="Kasuga D."/>
            <person name="Oba Y."/>
            <person name="Hase S."/>
            <person name="Sato K."/>
            <person name="Oba Y."/>
            <person name="Sakakibara Y."/>
        </authorList>
    </citation>
    <scope>NUCLEOTIDE SEQUENCE</scope>
</reference>
<dbReference type="EMBL" id="DF846898">
    <property type="protein sequence ID" value="GAT51103.1"/>
    <property type="molecule type" value="Genomic_DNA"/>
</dbReference>
<evidence type="ECO:0000313" key="1">
    <source>
        <dbReference type="EMBL" id="GAT51103.1"/>
    </source>
</evidence>